<comment type="cofactor">
    <cofactor evidence="2">
        <name>Mg(2+)</name>
        <dbReference type="ChEBI" id="CHEBI:18420"/>
    </cofactor>
</comment>
<name>G7YGV3_CLOSI</name>
<dbReference type="Pfam" id="PF04571">
    <property type="entry name" value="Lipin_N"/>
    <property type="match status" value="1"/>
</dbReference>
<protein>
    <recommendedName>
        <fullName evidence="4">phosphatidate phosphatase</fullName>
        <ecNumber evidence="4">3.1.3.4</ecNumber>
    </recommendedName>
</protein>
<evidence type="ECO:0000256" key="1">
    <source>
        <dbReference type="ARBA" id="ARBA00001180"/>
    </source>
</evidence>
<dbReference type="InterPro" id="IPR031703">
    <property type="entry name" value="Lipin_mid"/>
</dbReference>
<dbReference type="InterPro" id="IPR031315">
    <property type="entry name" value="LNS2/PITP"/>
</dbReference>
<dbReference type="InterPro" id="IPR002013">
    <property type="entry name" value="SAC_dom"/>
</dbReference>
<dbReference type="GO" id="GO:0005634">
    <property type="term" value="C:nucleus"/>
    <property type="evidence" value="ECO:0007669"/>
    <property type="project" value="TreeGrafter"/>
</dbReference>
<dbReference type="SMART" id="SM00775">
    <property type="entry name" value="LNS2"/>
    <property type="match status" value="1"/>
</dbReference>
<dbReference type="GO" id="GO:0009062">
    <property type="term" value="P:fatty acid catabolic process"/>
    <property type="evidence" value="ECO:0007669"/>
    <property type="project" value="TreeGrafter"/>
</dbReference>
<feature type="domain" description="SAC" evidence="7">
    <location>
        <begin position="316"/>
        <end position="543"/>
    </location>
</feature>
<dbReference type="EMBL" id="DF143252">
    <property type="protein sequence ID" value="GAA52186.1"/>
    <property type="molecule type" value="Genomic_DNA"/>
</dbReference>
<reference key="2">
    <citation type="submission" date="2011-10" db="EMBL/GenBank/DDBJ databases">
        <title>The genome and transcriptome sequence of Clonorchis sinensis provide insights into the carcinogenic liver fluke.</title>
        <authorList>
            <person name="Wang X."/>
            <person name="Huang Y."/>
            <person name="Chen W."/>
            <person name="Liu H."/>
            <person name="Guo L."/>
            <person name="Chen Y."/>
            <person name="Luo F."/>
            <person name="Zhou W."/>
            <person name="Sun J."/>
            <person name="Mao Q."/>
            <person name="Liang P."/>
            <person name="Zhou C."/>
            <person name="Tian Y."/>
            <person name="Men J."/>
            <person name="Lv X."/>
            <person name="Huang L."/>
            <person name="Zhou J."/>
            <person name="Hu Y."/>
            <person name="Li R."/>
            <person name="Zhang F."/>
            <person name="Lei H."/>
            <person name="Li X."/>
            <person name="Hu X."/>
            <person name="Liang C."/>
            <person name="Xu J."/>
            <person name="Wu Z."/>
            <person name="Yu X."/>
        </authorList>
    </citation>
    <scope>NUCLEOTIDE SEQUENCE</scope>
    <source>
        <strain>Henan</strain>
    </source>
</reference>
<dbReference type="PROSITE" id="PS50275">
    <property type="entry name" value="SAC"/>
    <property type="match status" value="1"/>
</dbReference>
<evidence type="ECO:0000313" key="9">
    <source>
        <dbReference type="Proteomes" id="UP000008909"/>
    </source>
</evidence>
<evidence type="ECO:0000256" key="3">
    <source>
        <dbReference type="ARBA" id="ARBA00005476"/>
    </source>
</evidence>
<dbReference type="InterPro" id="IPR007651">
    <property type="entry name" value="Lipin_N"/>
</dbReference>
<dbReference type="GO" id="GO:0003713">
    <property type="term" value="F:transcription coactivator activity"/>
    <property type="evidence" value="ECO:0007669"/>
    <property type="project" value="TreeGrafter"/>
</dbReference>
<dbReference type="PANTHER" id="PTHR12181">
    <property type="entry name" value="LIPIN"/>
    <property type="match status" value="1"/>
</dbReference>
<dbReference type="InterPro" id="IPR013209">
    <property type="entry name" value="LNS2"/>
</dbReference>
<dbReference type="Pfam" id="PF02383">
    <property type="entry name" value="Syja_N"/>
    <property type="match status" value="1"/>
</dbReference>
<dbReference type="GO" id="GO:0019432">
    <property type="term" value="P:triglyceride biosynthetic process"/>
    <property type="evidence" value="ECO:0007669"/>
    <property type="project" value="TreeGrafter"/>
</dbReference>
<dbReference type="SUPFAM" id="SSF56784">
    <property type="entry name" value="HAD-like"/>
    <property type="match status" value="1"/>
</dbReference>
<comment type="similarity">
    <text evidence="3">Belongs to the lipin family.</text>
</comment>
<dbReference type="Pfam" id="PF16876">
    <property type="entry name" value="Lipin_mid"/>
    <property type="match status" value="1"/>
</dbReference>
<dbReference type="InterPro" id="IPR036412">
    <property type="entry name" value="HAD-like_sf"/>
</dbReference>
<organism evidence="8 9">
    <name type="scientific">Clonorchis sinensis</name>
    <name type="common">Chinese liver fluke</name>
    <dbReference type="NCBI Taxonomy" id="79923"/>
    <lineage>
        <taxon>Eukaryota</taxon>
        <taxon>Metazoa</taxon>
        <taxon>Spiralia</taxon>
        <taxon>Lophotrochozoa</taxon>
        <taxon>Platyhelminthes</taxon>
        <taxon>Trematoda</taxon>
        <taxon>Digenea</taxon>
        <taxon>Opisthorchiida</taxon>
        <taxon>Opisthorchiata</taxon>
        <taxon>Opisthorchiidae</taxon>
        <taxon>Clonorchis</taxon>
    </lineage>
</organism>
<evidence type="ECO:0000256" key="4">
    <source>
        <dbReference type="ARBA" id="ARBA00012638"/>
    </source>
</evidence>
<dbReference type="GO" id="GO:0008195">
    <property type="term" value="F:phosphatidate phosphatase activity"/>
    <property type="evidence" value="ECO:0007669"/>
    <property type="project" value="UniProtKB-EC"/>
</dbReference>
<reference evidence="8" key="1">
    <citation type="journal article" date="2011" name="Genome Biol.">
        <title>The draft genome of the carcinogenic human liver fluke Clonorchis sinensis.</title>
        <authorList>
            <person name="Wang X."/>
            <person name="Chen W."/>
            <person name="Huang Y."/>
            <person name="Sun J."/>
            <person name="Men J."/>
            <person name="Liu H."/>
            <person name="Luo F."/>
            <person name="Guo L."/>
            <person name="Lv X."/>
            <person name="Deng C."/>
            <person name="Zhou C."/>
            <person name="Fan Y."/>
            <person name="Li X."/>
            <person name="Huang L."/>
            <person name="Hu Y."/>
            <person name="Liang C."/>
            <person name="Hu X."/>
            <person name="Xu J."/>
            <person name="Yu X."/>
        </authorList>
    </citation>
    <scope>NUCLEOTIDE SEQUENCE [LARGE SCALE GENOMIC DNA]</scope>
    <source>
        <strain evidence="8">Henan</strain>
    </source>
</reference>
<dbReference type="GO" id="GO:0045944">
    <property type="term" value="P:positive regulation of transcription by RNA polymerase II"/>
    <property type="evidence" value="ECO:0007669"/>
    <property type="project" value="TreeGrafter"/>
</dbReference>
<dbReference type="Pfam" id="PF08235">
    <property type="entry name" value="LNS2"/>
    <property type="match status" value="1"/>
</dbReference>
<dbReference type="GO" id="GO:0032869">
    <property type="term" value="P:cellular response to insulin stimulus"/>
    <property type="evidence" value="ECO:0007669"/>
    <property type="project" value="TreeGrafter"/>
</dbReference>
<accession>G7YGV3</accession>
<dbReference type="Proteomes" id="UP000008909">
    <property type="component" value="Unassembled WGS sequence"/>
</dbReference>
<dbReference type="PANTHER" id="PTHR12181:SF12">
    <property type="entry name" value="PHOSPHATIDATE PHOSPHATASE"/>
    <property type="match status" value="1"/>
</dbReference>
<sequence>MEFPYINWMQTISVYETPTHFYLVGSDLAEEQFRVLKIARAPVPLVALESDTTATTEAESLFDRLWRLSITTDTHIYTKSDVARLLHIIQAASRVGANGDVHMDADFTGVLLSGQRPQTGFKRDDLRSVEAGSGKWPRLGGLFRRKPPSTNPTIVDANASKITAIDPSSLSSTHNPREMQQSVASGLTSGTAERSLFLSTKCHGIAGVIRFLRGYYLILITKCRIVAQIGEHKIFKVEDTSLIYIPGNDFISDASSSHTASSTARSRTASLISQEDLSNLSSVSPCEGSRRFLQQYNQATNSNRLMTDEMRYLKLFNSVDLADNFYFSHTYDLSHTLQYNLKPVFNDQTPGSGDDVWAVKPMPNDRFVWNWRLIPPRFRPDHSSQEDLQPDWFTLLYHGTVSQAALAACGTPLYVTLIGRRSRHFAGPRFLKRGSNLVGDVANEVETEQIVTDTSHALLRNSRCSSYVQLRGSVPLFWSQEPTKLGMGRPPIELLREDPYFEAFGAHFANLLERHGSPIVVFNLMKRREKRKFEHSLSEGFERGLAYLSQKAVVSCDRCGMRYKRIILTEFFNTSVGRTKGTLEPWPDFASIMMVYNTNSWRSLVSRLLVQCAKGCEVFEHRWLRIAASVGWRQRILQENGGNREVDNVEFGAVRLPRWGLCDPHAVRWKLCKKWRLVDDGGVCTVNFFRDCLIERFEALDIIRETLWLYDNEASVLALTLLFLIMLMMVEYGRIRCSIDTDSAIGSCVYTNVTHFLAVWRSLGRLFSGIKGAYNDINPSTLTGAIDVLVVEQPDGSFTSGPFHVRFGKLTAISPADKTVEVYVNGKYVNFIRMQLGSAGDAYFVEPDESDVSGEECLRPTKEELLRTHWPSIASRRRRRRLRRDTAQSESDMNQPEYEELFDEGPQSDCEQSTLSSPDHDPRVAHFISDSMLHDTFASREDLEWVWGNFPQRKSEGYLGAKSAVVDTDEPSLLTRKSCTTLQSSSVAAVPKSEGVYLEDLVTPEVDQTVKEAYIYPPARTLSRSPRSRLHQDSGGCVDAGYRSDGEHSPRSISPIYPSVFGLRLSLCGWPSLGSQLSEEKFFEHLVSYEEFIQDPEAILSNPNLTIQLNGKFLNWQVAAPSILSILAFQSELPHCVVRRLENLHMRKKEIRRTSWFSWGSRSAETADHAHSENTASAVQPLPQVVEIEPPEQSELEKMPSITVPDIETTAADSGKPSGRRSNRLSSEEIARLQLKPGRNEVEFRVTTKIQGTCICSASIFVWHWTDRIVVSDVDGTITRSDLLGHLLPMLGRDWTHFGVAGLYNLISRNGYRFIYVSTRALGQADITRSYLRHVNQNDLSLPEGPILLSPNSLLHAFHQEVIEKKPENFKIQCLLDVCSLFPSDHPPFYAGFGNKTNDAFAYEKAGIDRCHIFIVNPRGEVRNEFHPAKITSYTELSQMVDHYFPSIVKPIKQTLPVSTTDTVQASTTSETQNLRADSAKSFDDSNIDMSKYSCFTYWRTTEFEPCSTYESSAEPTEAFCWHRQKLSLVHQAPCRTLMASNSLPFEDMFDQAVKHVPQLANGLDTETLLYFYARYKQFEEVRMRNWDEEQRYRGFAKSSVFSTTLLRLSS</sequence>
<keyword evidence="5" id="KW-0378">Hydrolase</keyword>
<gene>
    <name evidence="8" type="ORF">CLF_107484</name>
</gene>
<keyword evidence="9" id="KW-1185">Reference proteome</keyword>
<dbReference type="InterPro" id="IPR026058">
    <property type="entry name" value="LIPIN"/>
</dbReference>
<proteinExistence type="inferred from homology"/>
<feature type="region of interest" description="Disordered" evidence="6">
    <location>
        <begin position="1207"/>
        <end position="1228"/>
    </location>
</feature>
<dbReference type="EC" id="3.1.3.4" evidence="4"/>
<feature type="region of interest" description="Disordered" evidence="6">
    <location>
        <begin position="877"/>
        <end position="919"/>
    </location>
</feature>
<comment type="catalytic activity">
    <reaction evidence="1">
        <text>a 1,2-diacyl-sn-glycero-3-phosphate + H2O = a 1,2-diacyl-sn-glycerol + phosphate</text>
        <dbReference type="Rhea" id="RHEA:27429"/>
        <dbReference type="ChEBI" id="CHEBI:15377"/>
        <dbReference type="ChEBI" id="CHEBI:17815"/>
        <dbReference type="ChEBI" id="CHEBI:43474"/>
        <dbReference type="ChEBI" id="CHEBI:58608"/>
        <dbReference type="EC" id="3.1.3.4"/>
    </reaction>
    <physiologicalReaction direction="left-to-right" evidence="1">
        <dbReference type="Rhea" id="RHEA:27430"/>
    </physiologicalReaction>
</comment>
<evidence type="ECO:0000313" key="8">
    <source>
        <dbReference type="EMBL" id="GAA52186.1"/>
    </source>
</evidence>
<evidence type="ECO:0000256" key="2">
    <source>
        <dbReference type="ARBA" id="ARBA00001946"/>
    </source>
</evidence>
<evidence type="ECO:0000256" key="5">
    <source>
        <dbReference type="ARBA" id="ARBA00022801"/>
    </source>
</evidence>
<evidence type="ECO:0000256" key="6">
    <source>
        <dbReference type="SAM" id="MobiDB-lite"/>
    </source>
</evidence>
<evidence type="ECO:0000259" key="7">
    <source>
        <dbReference type="PROSITE" id="PS50275"/>
    </source>
</evidence>